<dbReference type="Proteomes" id="UP000799764">
    <property type="component" value="Unassembled WGS sequence"/>
</dbReference>
<keyword evidence="2" id="KW-1133">Transmembrane helix</keyword>
<keyword evidence="3" id="KW-0732">Signal</keyword>
<evidence type="ECO:0000256" key="1">
    <source>
        <dbReference type="SAM" id="MobiDB-lite"/>
    </source>
</evidence>
<evidence type="ECO:0000256" key="3">
    <source>
        <dbReference type="SAM" id="SignalP"/>
    </source>
</evidence>
<reference evidence="4" key="1">
    <citation type="journal article" date="2020" name="Stud. Mycol.">
        <title>101 Dothideomycetes genomes: a test case for predicting lifestyles and emergence of pathogens.</title>
        <authorList>
            <person name="Haridas S."/>
            <person name="Albert R."/>
            <person name="Binder M."/>
            <person name="Bloem J."/>
            <person name="Labutti K."/>
            <person name="Salamov A."/>
            <person name="Andreopoulos B."/>
            <person name="Baker S."/>
            <person name="Barry K."/>
            <person name="Bills G."/>
            <person name="Bluhm B."/>
            <person name="Cannon C."/>
            <person name="Castanera R."/>
            <person name="Culley D."/>
            <person name="Daum C."/>
            <person name="Ezra D."/>
            <person name="Gonzalez J."/>
            <person name="Henrissat B."/>
            <person name="Kuo A."/>
            <person name="Liang C."/>
            <person name="Lipzen A."/>
            <person name="Lutzoni F."/>
            <person name="Magnuson J."/>
            <person name="Mondo S."/>
            <person name="Nolan M."/>
            <person name="Ohm R."/>
            <person name="Pangilinan J."/>
            <person name="Park H.-J."/>
            <person name="Ramirez L."/>
            <person name="Alfaro M."/>
            <person name="Sun H."/>
            <person name="Tritt A."/>
            <person name="Yoshinaga Y."/>
            <person name="Zwiers L.-H."/>
            <person name="Turgeon B."/>
            <person name="Goodwin S."/>
            <person name="Spatafora J."/>
            <person name="Crous P."/>
            <person name="Grigoriev I."/>
        </authorList>
    </citation>
    <scope>NUCLEOTIDE SEQUENCE</scope>
    <source>
        <strain evidence="4">CBS 690.94</strain>
    </source>
</reference>
<feature type="chain" id="PRO_5040184811" evidence="3">
    <location>
        <begin position="22"/>
        <end position="438"/>
    </location>
</feature>
<comment type="caution">
    <text evidence="4">The sequence shown here is derived from an EMBL/GenBank/DDBJ whole genome shotgun (WGS) entry which is preliminary data.</text>
</comment>
<evidence type="ECO:0000313" key="4">
    <source>
        <dbReference type="EMBL" id="KAF2441578.1"/>
    </source>
</evidence>
<organism evidence="4 5">
    <name type="scientific">Karstenula rhodostoma CBS 690.94</name>
    <dbReference type="NCBI Taxonomy" id="1392251"/>
    <lineage>
        <taxon>Eukaryota</taxon>
        <taxon>Fungi</taxon>
        <taxon>Dikarya</taxon>
        <taxon>Ascomycota</taxon>
        <taxon>Pezizomycotina</taxon>
        <taxon>Dothideomycetes</taxon>
        <taxon>Pleosporomycetidae</taxon>
        <taxon>Pleosporales</taxon>
        <taxon>Massarineae</taxon>
        <taxon>Didymosphaeriaceae</taxon>
        <taxon>Karstenula</taxon>
    </lineage>
</organism>
<dbReference type="AlphaFoldDB" id="A0A9P4U9T7"/>
<keyword evidence="2" id="KW-0812">Transmembrane</keyword>
<evidence type="ECO:0000313" key="5">
    <source>
        <dbReference type="Proteomes" id="UP000799764"/>
    </source>
</evidence>
<feature type="compositionally biased region" description="Basic and acidic residues" evidence="1">
    <location>
        <begin position="384"/>
        <end position="401"/>
    </location>
</feature>
<dbReference type="OrthoDB" id="3917128at2759"/>
<gene>
    <name evidence="4" type="ORF">P171DRAFT_488028</name>
</gene>
<proteinExistence type="predicted"/>
<keyword evidence="5" id="KW-1185">Reference proteome</keyword>
<protein>
    <submittedName>
        <fullName evidence="4">Uncharacterized protein</fullName>
    </submittedName>
</protein>
<feature type="compositionally biased region" description="Polar residues" evidence="1">
    <location>
        <begin position="408"/>
        <end position="417"/>
    </location>
</feature>
<feature type="region of interest" description="Disordered" evidence="1">
    <location>
        <begin position="384"/>
        <end position="438"/>
    </location>
</feature>
<keyword evidence="2" id="KW-0472">Membrane</keyword>
<feature type="transmembrane region" description="Helical" evidence="2">
    <location>
        <begin position="322"/>
        <end position="345"/>
    </location>
</feature>
<feature type="signal peptide" evidence="3">
    <location>
        <begin position="1"/>
        <end position="21"/>
    </location>
</feature>
<name>A0A9P4U9T7_9PLEO</name>
<feature type="compositionally biased region" description="Pro residues" evidence="1">
    <location>
        <begin position="421"/>
        <end position="438"/>
    </location>
</feature>
<accession>A0A9P4U9T7</accession>
<dbReference type="EMBL" id="MU001505">
    <property type="protein sequence ID" value="KAF2441578.1"/>
    <property type="molecule type" value="Genomic_DNA"/>
</dbReference>
<sequence>MRSLPYSLPALSLFLPRAVVGSPELSLDCASHDGKMNVECSRPMKPITTVTPGAYYIAKIACPDCAVQEFSGERENRTYSLVQKENDLFFNISLTRDHRTLLLNGQPIFPSLSTNPHPPYISTPQISPNFTRSDLADTLACARKCRDESHGCDCIESVISNADLDFDYYSKWLESYPETQTEKWEITLDAIGGSNGQDNDTGRVFGSDDQSVLRIIMQGKEIQNDRPGGHNQAASPLSGGYQEPETVYDYEIANIEFSQRYARVPRVEELGLWGKLRRFFGGDVVRADGHVVYLAAEWGGYGKKGSLRQGFGIVVHEWRWDIVFAVLGTVALGLACLWFAWWLFFAAKRQRELARWDGMDQVWARMRRDGGDEEDAQLLAAGYRDENAYRDRESADDGYRDEPEDSPPSYSDEIQTNKPLPSKPLPEKPLPAVPLIEP</sequence>
<evidence type="ECO:0000256" key="2">
    <source>
        <dbReference type="SAM" id="Phobius"/>
    </source>
</evidence>